<reference evidence="1 2" key="1">
    <citation type="submission" date="2024-10" db="EMBL/GenBank/DDBJ databases">
        <authorList>
            <person name="Yibar A."/>
            <person name="Saticioglu I.B."/>
            <person name="Duman M."/>
            <person name="Ajmi N."/>
            <person name="Gurler F."/>
            <person name="Ay H."/>
            <person name="Onuk E."/>
            <person name="Guler S."/>
            <person name="Romalde J.L."/>
        </authorList>
    </citation>
    <scope>NUCLEOTIDE SEQUENCE [LARGE SCALE GENOMIC DNA]</scope>
    <source>
        <strain evidence="1 2">1-TCBS-A</strain>
    </source>
</reference>
<comment type="caution">
    <text evidence="1">The sequence shown here is derived from an EMBL/GenBank/DDBJ whole genome shotgun (WGS) entry which is preliminary data.</text>
</comment>
<dbReference type="Proteomes" id="UP001607221">
    <property type="component" value="Unassembled WGS sequence"/>
</dbReference>
<dbReference type="EMBL" id="JBIHSE010000004">
    <property type="protein sequence ID" value="MFH0274891.1"/>
    <property type="molecule type" value="Genomic_DNA"/>
</dbReference>
<name>A0ABW7JEZ9_9VIBR</name>
<accession>A0ABW7JEZ9</accession>
<sequence length="118" mass="13286">MSNKNQIESKALPENEALKILDAFANKNEITVPLVMNGQMLHEGIKFDVPLERYNKFLNDSQSGKQSVTAIAKNFLVDIVCDEHKDFLVKALRVKGVLNFFMDKVTSQAQPNFGETLD</sequence>
<evidence type="ECO:0000313" key="1">
    <source>
        <dbReference type="EMBL" id="MFH0274891.1"/>
    </source>
</evidence>
<dbReference type="InterPro" id="IPR024406">
    <property type="entry name" value="TAC-10"/>
</dbReference>
<proteinExistence type="predicted"/>
<protein>
    <submittedName>
        <fullName evidence="1">Phage tail assembly chaperone</fullName>
    </submittedName>
</protein>
<evidence type="ECO:0000313" key="2">
    <source>
        <dbReference type="Proteomes" id="UP001607221"/>
    </source>
</evidence>
<dbReference type="RefSeq" id="WP_394633194.1">
    <property type="nucleotide sequence ID" value="NZ_JBIHSE010000004.1"/>
</dbReference>
<keyword evidence="2" id="KW-1185">Reference proteome</keyword>
<gene>
    <name evidence="1" type="ORF">ACGRHZ_26820</name>
</gene>
<organism evidence="1 2">
    <name type="scientific">Vibrio jasicida</name>
    <dbReference type="NCBI Taxonomy" id="766224"/>
    <lineage>
        <taxon>Bacteria</taxon>
        <taxon>Pseudomonadati</taxon>
        <taxon>Pseudomonadota</taxon>
        <taxon>Gammaproteobacteria</taxon>
        <taxon>Vibrionales</taxon>
        <taxon>Vibrionaceae</taxon>
        <taxon>Vibrio</taxon>
    </lineage>
</organism>
<dbReference type="Pfam" id="PF10963">
    <property type="entry name" value="Phage_TAC_10"/>
    <property type="match status" value="1"/>
</dbReference>